<protein>
    <submittedName>
        <fullName evidence="2">Uncharacterized protein</fullName>
    </submittedName>
</protein>
<organism evidence="2 3">
    <name type="scientific">Volvox africanus</name>
    <dbReference type="NCBI Taxonomy" id="51714"/>
    <lineage>
        <taxon>Eukaryota</taxon>
        <taxon>Viridiplantae</taxon>
        <taxon>Chlorophyta</taxon>
        <taxon>core chlorophytes</taxon>
        <taxon>Chlorophyceae</taxon>
        <taxon>CS clade</taxon>
        <taxon>Chlamydomonadales</taxon>
        <taxon>Volvocaceae</taxon>
        <taxon>Volvox</taxon>
    </lineage>
</organism>
<accession>A0A8J4B746</accession>
<feature type="chain" id="PRO_5035267020" evidence="1">
    <location>
        <begin position="16"/>
        <end position="344"/>
    </location>
</feature>
<keyword evidence="3" id="KW-1185">Reference proteome</keyword>
<reference evidence="2" key="1">
    <citation type="journal article" date="2021" name="Proc. Natl. Acad. Sci. U.S.A.">
        <title>Three genomes in the algal genus Volvox reveal the fate of a haploid sex-determining region after a transition to homothallism.</title>
        <authorList>
            <person name="Yamamoto K."/>
            <person name="Hamaji T."/>
            <person name="Kawai-Toyooka H."/>
            <person name="Matsuzaki R."/>
            <person name="Takahashi F."/>
            <person name="Nishimura Y."/>
            <person name="Kawachi M."/>
            <person name="Noguchi H."/>
            <person name="Minakuchi Y."/>
            <person name="Umen J.G."/>
            <person name="Toyoda A."/>
            <person name="Nozaki H."/>
        </authorList>
    </citation>
    <scope>NUCLEOTIDE SEQUENCE</scope>
    <source>
        <strain evidence="2">NIES-3780</strain>
    </source>
</reference>
<name>A0A8J4B746_9CHLO</name>
<dbReference type="Proteomes" id="UP000747399">
    <property type="component" value="Unassembled WGS sequence"/>
</dbReference>
<evidence type="ECO:0000313" key="2">
    <source>
        <dbReference type="EMBL" id="GIL55451.1"/>
    </source>
</evidence>
<sequence>MSLAWNSILTKGAVALCVLLTHAAAPAGSSSSAEFYGNLVAQPSRLARSIKKHGMVPIDLWDDKSFNFEPFHNWVINGSIYMRNVSRNYPLSFPCGVWVNHNYKFVFIRNRKAASTTVTDNFDKCHYGNADPKLCIEVASKANLLERGIDPATMWRDYFVFTTSRNPWARAGSSYDYCSTKWARTDGACRQPAFSSFCRDPSILGKISNLFHCFDKVGMYHDYYHTEPVAPCITTPEGLPALDYIIRYENLSSDLPEAVHLINKRRDPSLPPLPKPKLYWKKKGQAARQHEESGIDAHKAALVGHGDKYHQCGMQCVRDIYAYFKVDFELFKIPLPASAPEDGK</sequence>
<feature type="signal peptide" evidence="1">
    <location>
        <begin position="1"/>
        <end position="15"/>
    </location>
</feature>
<evidence type="ECO:0000313" key="3">
    <source>
        <dbReference type="Proteomes" id="UP000747399"/>
    </source>
</evidence>
<proteinExistence type="predicted"/>
<gene>
    <name evidence="2" type="ORF">Vafri_11014</name>
</gene>
<dbReference type="AlphaFoldDB" id="A0A8J4B746"/>
<keyword evidence="1" id="KW-0732">Signal</keyword>
<evidence type="ECO:0000256" key="1">
    <source>
        <dbReference type="SAM" id="SignalP"/>
    </source>
</evidence>
<dbReference type="EMBL" id="BNCO01000021">
    <property type="protein sequence ID" value="GIL55451.1"/>
    <property type="molecule type" value="Genomic_DNA"/>
</dbReference>
<comment type="caution">
    <text evidence="2">The sequence shown here is derived from an EMBL/GenBank/DDBJ whole genome shotgun (WGS) entry which is preliminary data.</text>
</comment>